<organism evidence="1 2">
    <name type="scientific">candidate division WOR-3 bacterium</name>
    <dbReference type="NCBI Taxonomy" id="2052148"/>
    <lineage>
        <taxon>Bacteria</taxon>
        <taxon>Bacteria division WOR-3</taxon>
    </lineage>
</organism>
<name>A0A350HBF7_UNCW3</name>
<dbReference type="Proteomes" id="UP000264062">
    <property type="component" value="Unassembled WGS sequence"/>
</dbReference>
<reference evidence="1 2" key="1">
    <citation type="journal article" date="2018" name="Nat. Biotechnol.">
        <title>A standardized bacterial taxonomy based on genome phylogeny substantially revises the tree of life.</title>
        <authorList>
            <person name="Parks D.H."/>
            <person name="Chuvochina M."/>
            <person name="Waite D.W."/>
            <person name="Rinke C."/>
            <person name="Skarshewski A."/>
            <person name="Chaumeil P.A."/>
            <person name="Hugenholtz P."/>
        </authorList>
    </citation>
    <scope>NUCLEOTIDE SEQUENCE [LARGE SCALE GENOMIC DNA]</scope>
    <source>
        <strain evidence="1">UBA9956</strain>
    </source>
</reference>
<protein>
    <submittedName>
        <fullName evidence="1">Uncharacterized protein</fullName>
    </submittedName>
</protein>
<proteinExistence type="predicted"/>
<accession>A0A350HBF7</accession>
<evidence type="ECO:0000313" key="1">
    <source>
        <dbReference type="EMBL" id="HAV92873.1"/>
    </source>
</evidence>
<dbReference type="AlphaFoldDB" id="A0A350HBF7"/>
<gene>
    <name evidence="1" type="ORF">DCW38_06805</name>
</gene>
<dbReference type="InterPro" id="IPR013783">
    <property type="entry name" value="Ig-like_fold"/>
</dbReference>
<dbReference type="EMBL" id="DMZY01000198">
    <property type="protein sequence ID" value="HAV92873.1"/>
    <property type="molecule type" value="Genomic_DNA"/>
</dbReference>
<comment type="caution">
    <text evidence="1">The sequence shown here is derived from an EMBL/GenBank/DDBJ whole genome shotgun (WGS) entry which is preliminary data.</text>
</comment>
<dbReference type="PROSITE" id="PS51257">
    <property type="entry name" value="PROKAR_LIPOPROTEIN"/>
    <property type="match status" value="1"/>
</dbReference>
<evidence type="ECO:0000313" key="2">
    <source>
        <dbReference type="Proteomes" id="UP000264062"/>
    </source>
</evidence>
<dbReference type="Gene3D" id="2.60.40.10">
    <property type="entry name" value="Immunoglobulins"/>
    <property type="match status" value="1"/>
</dbReference>
<sequence>MKKLIYLMLLFAVIFGCSLLPSEDRIQGVYTYTGIFLSQKLFSDTANILGGDTVLTAGMITLNWQTLNAIVGDRIIIEKSVGDSLGYEPIDSVPVTQTGAFIDSIMSGNTYYYKVFLNNNGKNTLMDDYTIVIPKLIINSPMITDTTISADSFDIKFSSIENNTKYSIKLTNLNGDSLWAVKDVQDTFYTFTPGPYLSAGVYSLTVTTIVVDVLKSQSIVTTSGVTQFYVK</sequence>